<evidence type="ECO:0000259" key="5">
    <source>
        <dbReference type="Pfam" id="PF02782"/>
    </source>
</evidence>
<dbReference type="GO" id="GO:0016301">
    <property type="term" value="F:kinase activity"/>
    <property type="evidence" value="ECO:0007669"/>
    <property type="project" value="UniProtKB-KW"/>
</dbReference>
<dbReference type="Gene3D" id="3.30.420.40">
    <property type="match status" value="2"/>
</dbReference>
<reference evidence="6 7" key="1">
    <citation type="submission" date="2017-02" db="EMBL/GenBank/DDBJ databases">
        <authorList>
            <person name="Peterson S.W."/>
        </authorList>
    </citation>
    <scope>NUCLEOTIDE SEQUENCE [LARGE SCALE GENOMIC DNA]</scope>
    <source>
        <strain evidence="6 7">DSM 25262</strain>
    </source>
</reference>
<dbReference type="PIRSF" id="PIRSF000538">
    <property type="entry name" value="GlpK"/>
    <property type="match status" value="1"/>
</dbReference>
<dbReference type="SUPFAM" id="SSF53067">
    <property type="entry name" value="Actin-like ATPase domain"/>
    <property type="match status" value="2"/>
</dbReference>
<dbReference type="GO" id="GO:0005975">
    <property type="term" value="P:carbohydrate metabolic process"/>
    <property type="evidence" value="ECO:0007669"/>
    <property type="project" value="InterPro"/>
</dbReference>
<evidence type="ECO:0000259" key="4">
    <source>
        <dbReference type="Pfam" id="PF00370"/>
    </source>
</evidence>
<organism evidence="6 7">
    <name type="scientific">Ohtaekwangia koreensis</name>
    <dbReference type="NCBI Taxonomy" id="688867"/>
    <lineage>
        <taxon>Bacteria</taxon>
        <taxon>Pseudomonadati</taxon>
        <taxon>Bacteroidota</taxon>
        <taxon>Cytophagia</taxon>
        <taxon>Cytophagales</taxon>
        <taxon>Fulvivirgaceae</taxon>
        <taxon>Ohtaekwangia</taxon>
    </lineage>
</organism>
<dbReference type="InterPro" id="IPR050406">
    <property type="entry name" value="FGGY_Carb_Kinase"/>
</dbReference>
<evidence type="ECO:0000256" key="2">
    <source>
        <dbReference type="ARBA" id="ARBA00022679"/>
    </source>
</evidence>
<gene>
    <name evidence="6" type="ORF">SAMN05660236_1649</name>
</gene>
<evidence type="ECO:0000256" key="3">
    <source>
        <dbReference type="ARBA" id="ARBA00022777"/>
    </source>
</evidence>
<evidence type="ECO:0000256" key="1">
    <source>
        <dbReference type="ARBA" id="ARBA00009156"/>
    </source>
</evidence>
<evidence type="ECO:0000313" key="6">
    <source>
        <dbReference type="EMBL" id="SKC56871.1"/>
    </source>
</evidence>
<accession>A0A1T5JZM2</accession>
<dbReference type="InterPro" id="IPR043129">
    <property type="entry name" value="ATPase_NBD"/>
</dbReference>
<dbReference type="PANTHER" id="PTHR43095">
    <property type="entry name" value="SUGAR KINASE"/>
    <property type="match status" value="1"/>
</dbReference>
<dbReference type="Pfam" id="PF02782">
    <property type="entry name" value="FGGY_C"/>
    <property type="match status" value="1"/>
</dbReference>
<dbReference type="EMBL" id="FUZU01000001">
    <property type="protein sequence ID" value="SKC56871.1"/>
    <property type="molecule type" value="Genomic_DNA"/>
</dbReference>
<sequence>MLGIDIGTGSTKAVAVDYNGKAIYTEQVAYPTLSTQPGYSEQAPEIIWQAFLKCILRCTTALQQSPQGVALSSAMHSFIPVDTQGNPLMNMITWADNRSASIADRIKNSALGETLYKQSGTPVHAMSPLCKIIWLREHAPEIYTAASKYISIKEYIWFKLFGTYEVDHSIASATGLFDIEKLTWSEQALQVCEISESKLSTPVSTTFQRSTLTEETSKITGLPIDIPFIIGASDGCCANVGSQAVDPGIAALTIGTSGAIRVASTRPTFNYGAMTFNYRLDENTFISGGPINNGGVALKWYMLNFLKKELASPSDYDDVLKDIDLVKAGSDGLIFLPYILGERAPLWNSETSGVFFGITAHHTQAYFTRAVLEGITLSLYHISQCLEESGLIIQQVNVSGGFVRSERWVQLLADIFGKPIGLTNTDDASAIGAAYMAIKKLESLPDYNSFKQDQVRVFTPDLANHQVYKERIFPLFRNLTNTLLLNMSIVSDMRTSVLQ</sequence>
<proteinExistence type="inferred from homology"/>
<dbReference type="GO" id="GO:0016773">
    <property type="term" value="F:phosphotransferase activity, alcohol group as acceptor"/>
    <property type="evidence" value="ECO:0007669"/>
    <property type="project" value="InterPro"/>
</dbReference>
<dbReference type="PANTHER" id="PTHR43095:SF2">
    <property type="entry name" value="GLUCONOKINASE"/>
    <property type="match status" value="1"/>
</dbReference>
<dbReference type="PROSITE" id="PS00933">
    <property type="entry name" value="FGGY_KINASES_1"/>
    <property type="match status" value="1"/>
</dbReference>
<protein>
    <submittedName>
        <fullName evidence="6">Gluconokinase</fullName>
    </submittedName>
</protein>
<dbReference type="InterPro" id="IPR018483">
    <property type="entry name" value="Carb_kinase_FGGY_CS"/>
</dbReference>
<evidence type="ECO:0000313" key="7">
    <source>
        <dbReference type="Proteomes" id="UP000190961"/>
    </source>
</evidence>
<dbReference type="AlphaFoldDB" id="A0A1T5JZM2"/>
<dbReference type="CDD" id="cd07770">
    <property type="entry name" value="ASKHA_NBD_FGGY_GntK"/>
    <property type="match status" value="1"/>
</dbReference>
<feature type="domain" description="Carbohydrate kinase FGGY N-terminal" evidence="4">
    <location>
        <begin position="1"/>
        <end position="241"/>
    </location>
</feature>
<dbReference type="Pfam" id="PF00370">
    <property type="entry name" value="FGGY_N"/>
    <property type="match status" value="1"/>
</dbReference>
<keyword evidence="3 6" id="KW-0418">Kinase</keyword>
<dbReference type="InterPro" id="IPR000577">
    <property type="entry name" value="Carb_kinase_FGGY"/>
</dbReference>
<name>A0A1T5JZM2_9BACT</name>
<keyword evidence="7" id="KW-1185">Reference proteome</keyword>
<dbReference type="InterPro" id="IPR018485">
    <property type="entry name" value="FGGY_C"/>
</dbReference>
<dbReference type="Proteomes" id="UP000190961">
    <property type="component" value="Unassembled WGS sequence"/>
</dbReference>
<feature type="domain" description="Carbohydrate kinase FGGY C-terminal" evidence="5">
    <location>
        <begin position="251"/>
        <end position="438"/>
    </location>
</feature>
<dbReference type="STRING" id="688867.SAMN05660236_1649"/>
<dbReference type="InterPro" id="IPR018484">
    <property type="entry name" value="FGGY_N"/>
</dbReference>
<keyword evidence="2" id="KW-0808">Transferase</keyword>
<comment type="similarity">
    <text evidence="1">Belongs to the FGGY kinase family.</text>
</comment>